<evidence type="ECO:0000256" key="1">
    <source>
        <dbReference type="SAM" id="SignalP"/>
    </source>
</evidence>
<evidence type="ECO:0000313" key="3">
    <source>
        <dbReference type="Proteomes" id="UP000006757"/>
    </source>
</evidence>
<keyword evidence="3" id="KW-1185">Reference proteome</keyword>
<proteinExistence type="predicted"/>
<evidence type="ECO:0000313" key="2">
    <source>
        <dbReference type="EMBL" id="EKC97992.1"/>
    </source>
</evidence>
<dbReference type="AlphaFoldDB" id="K1VMP7"/>
<dbReference type="Proteomes" id="UP000006757">
    <property type="component" value="Unassembled WGS sequence"/>
</dbReference>
<organism evidence="2 3">
    <name type="scientific">Trichosporon asahii var. asahii (strain CBS 8904)</name>
    <name type="common">Yeast</name>
    <dbReference type="NCBI Taxonomy" id="1220162"/>
    <lineage>
        <taxon>Eukaryota</taxon>
        <taxon>Fungi</taxon>
        <taxon>Dikarya</taxon>
        <taxon>Basidiomycota</taxon>
        <taxon>Agaricomycotina</taxon>
        <taxon>Tremellomycetes</taxon>
        <taxon>Trichosporonales</taxon>
        <taxon>Trichosporonaceae</taxon>
        <taxon>Trichosporon</taxon>
    </lineage>
</organism>
<accession>K1VMP7</accession>
<reference evidence="2 3" key="1">
    <citation type="journal article" date="2012" name="Eukaryot. Cell">
        <title>Genome sequence of the Trichosporon asahii environmental strain CBS 8904.</title>
        <authorList>
            <person name="Yang R.Y."/>
            <person name="Li H.T."/>
            <person name="Zhu H."/>
            <person name="Zhou G.P."/>
            <person name="Wang M."/>
            <person name="Wang L."/>
        </authorList>
    </citation>
    <scope>NUCLEOTIDE SEQUENCE [LARGE SCALE GENOMIC DNA]</scope>
    <source>
        <strain evidence="2 3">CBS 8904</strain>
    </source>
</reference>
<name>K1VMP7_TRIAC</name>
<sequence length="139" mass="16024">MVSFKSAALLFLAATPASAKLWGWPESWIMKAETTKSLWGEPVWQVCDGFSPCNDKCTGVEEFTSNGFRDMRNFSWAILKRKKSAWIDMWQVNSVTYHLYESGKGENGPQGQCEIADAVWWQRKCGSKKITIKMRCWQW</sequence>
<feature type="chain" id="PRO_5003854247" evidence="1">
    <location>
        <begin position="20"/>
        <end position="139"/>
    </location>
</feature>
<dbReference type="InParanoid" id="K1VMP7"/>
<protein>
    <submittedName>
        <fullName evidence="2">Uncharacterized protein</fullName>
    </submittedName>
</protein>
<comment type="caution">
    <text evidence="2">The sequence shown here is derived from an EMBL/GenBank/DDBJ whole genome shotgun (WGS) entry which is preliminary data.</text>
</comment>
<gene>
    <name evidence="2" type="ORF">A1Q2_07789</name>
</gene>
<dbReference type="HOGENOM" id="CLU_1807586_0_0_1"/>
<dbReference type="EMBL" id="AMBO01000400">
    <property type="protein sequence ID" value="EKC97992.1"/>
    <property type="molecule type" value="Genomic_DNA"/>
</dbReference>
<keyword evidence="1" id="KW-0732">Signal</keyword>
<feature type="signal peptide" evidence="1">
    <location>
        <begin position="1"/>
        <end position="19"/>
    </location>
</feature>